<evidence type="ECO:0000256" key="4">
    <source>
        <dbReference type="ARBA" id="ARBA00022729"/>
    </source>
</evidence>
<dbReference type="RefSeq" id="WP_122919094.1">
    <property type="nucleotide sequence ID" value="NZ_RHHQ01000012.1"/>
</dbReference>
<evidence type="ECO:0000256" key="3">
    <source>
        <dbReference type="ARBA" id="ARBA00022544"/>
    </source>
</evidence>
<feature type="domain" description="Spore germination protein N-terminal" evidence="9">
    <location>
        <begin position="24"/>
        <end position="199"/>
    </location>
</feature>
<dbReference type="Proteomes" id="UP000271031">
    <property type="component" value="Unassembled WGS sequence"/>
</dbReference>
<evidence type="ECO:0000256" key="6">
    <source>
        <dbReference type="ARBA" id="ARBA00023139"/>
    </source>
</evidence>
<evidence type="ECO:0000256" key="2">
    <source>
        <dbReference type="ARBA" id="ARBA00007886"/>
    </source>
</evidence>
<comment type="subcellular location">
    <subcellularLocation>
        <location evidence="1">Membrane</location>
        <topology evidence="1">Lipid-anchor</topology>
    </subcellularLocation>
</comment>
<keyword evidence="11" id="KW-1185">Reference proteome</keyword>
<keyword evidence="4" id="KW-0732">Signal</keyword>
<dbReference type="EMBL" id="RHHQ01000012">
    <property type="protein sequence ID" value="RNB87396.1"/>
    <property type="molecule type" value="Genomic_DNA"/>
</dbReference>
<dbReference type="PROSITE" id="PS51257">
    <property type="entry name" value="PROKAR_LIPOPROTEIN"/>
    <property type="match status" value="1"/>
</dbReference>
<dbReference type="InterPro" id="IPR038501">
    <property type="entry name" value="Spore_GerAC_C_sf"/>
</dbReference>
<dbReference type="PANTHER" id="PTHR35789">
    <property type="entry name" value="SPORE GERMINATION PROTEIN B3"/>
    <property type="match status" value="1"/>
</dbReference>
<sequence>MTNRHKITFVLLLCSALFLGGCWNSKEIEHLRYPTALGIDYRNNQYEMYLQLVDISVIAKMEGGGRRSEQDMVVFKGVGRSLDEAAFNIYSYTQQRVNWSHIRAVIFGEGALRLGLDVFLDNFSRYGEFRHTWWTFTTQGDVKQLLLLYPTMNTPAIFSRLGDPTTIYRQYSYIQPVMLNRFEAQLYEKSVTTILPNLSSVTGKVYSTSKKHVRPVLSRRGVCVLHNRKWLGCLSTAQVSGLRWMSTKTVRTPVNLFEGKKPIADLVFEDPRQTITYRMKDGKPYFTIKVEVSGGLSDLNQQTSVSKLEKESAKLIEKQIRDTYLHGLKLHADIFSFSNIMYRRNVKLWKTLQKDGQLQLTPASLEKIEVKATLKNSGELQFVH</sequence>
<evidence type="ECO:0000256" key="1">
    <source>
        <dbReference type="ARBA" id="ARBA00004635"/>
    </source>
</evidence>
<dbReference type="GO" id="GO:0016020">
    <property type="term" value="C:membrane"/>
    <property type="evidence" value="ECO:0007669"/>
    <property type="project" value="UniProtKB-SubCell"/>
</dbReference>
<dbReference type="InterPro" id="IPR046953">
    <property type="entry name" value="Spore_GerAC-like_C"/>
</dbReference>
<evidence type="ECO:0000259" key="8">
    <source>
        <dbReference type="Pfam" id="PF05504"/>
    </source>
</evidence>
<dbReference type="NCBIfam" id="TIGR02887">
    <property type="entry name" value="spore_ger_x_C"/>
    <property type="match status" value="1"/>
</dbReference>
<dbReference type="Pfam" id="PF05504">
    <property type="entry name" value="Spore_GerAC"/>
    <property type="match status" value="1"/>
</dbReference>
<dbReference type="InterPro" id="IPR008844">
    <property type="entry name" value="Spore_GerAC-like"/>
</dbReference>
<gene>
    <name evidence="10" type="ORF">EDM56_17205</name>
</gene>
<dbReference type="AlphaFoldDB" id="A0A3M8DHB0"/>
<comment type="similarity">
    <text evidence="2">Belongs to the GerABKC lipoprotein family.</text>
</comment>
<dbReference type="OrthoDB" id="2380468at2"/>
<keyword evidence="5" id="KW-0472">Membrane</keyword>
<keyword evidence="7" id="KW-0449">Lipoprotein</keyword>
<evidence type="ECO:0000313" key="10">
    <source>
        <dbReference type="EMBL" id="RNB87396.1"/>
    </source>
</evidence>
<evidence type="ECO:0000313" key="11">
    <source>
        <dbReference type="Proteomes" id="UP000271031"/>
    </source>
</evidence>
<evidence type="ECO:0000256" key="5">
    <source>
        <dbReference type="ARBA" id="ARBA00023136"/>
    </source>
</evidence>
<keyword evidence="6" id="KW-0564">Palmitate</keyword>
<comment type="caution">
    <text evidence="10">The sequence shown here is derived from an EMBL/GenBank/DDBJ whole genome shotgun (WGS) entry which is preliminary data.</text>
</comment>
<dbReference type="GO" id="GO:0009847">
    <property type="term" value="P:spore germination"/>
    <property type="evidence" value="ECO:0007669"/>
    <property type="project" value="InterPro"/>
</dbReference>
<organism evidence="10 11">
    <name type="scientific">Brevibacillus fluminis</name>
    <dbReference type="NCBI Taxonomy" id="511487"/>
    <lineage>
        <taxon>Bacteria</taxon>
        <taxon>Bacillati</taxon>
        <taxon>Bacillota</taxon>
        <taxon>Bacilli</taxon>
        <taxon>Bacillales</taxon>
        <taxon>Paenibacillaceae</taxon>
        <taxon>Brevibacillus</taxon>
    </lineage>
</organism>
<dbReference type="PANTHER" id="PTHR35789:SF1">
    <property type="entry name" value="SPORE GERMINATION PROTEIN B3"/>
    <property type="match status" value="1"/>
</dbReference>
<dbReference type="Gene3D" id="3.30.300.210">
    <property type="entry name" value="Nutrient germinant receptor protein C, domain 3"/>
    <property type="match status" value="1"/>
</dbReference>
<evidence type="ECO:0000259" key="9">
    <source>
        <dbReference type="Pfam" id="PF25198"/>
    </source>
</evidence>
<name>A0A3M8DHB0_9BACL</name>
<feature type="domain" description="Spore germination GerAC-like C-terminal" evidence="8">
    <location>
        <begin position="221"/>
        <end position="378"/>
    </location>
</feature>
<evidence type="ECO:0000256" key="7">
    <source>
        <dbReference type="ARBA" id="ARBA00023288"/>
    </source>
</evidence>
<dbReference type="Pfam" id="PF25198">
    <property type="entry name" value="Spore_GerAC_N"/>
    <property type="match status" value="1"/>
</dbReference>
<reference evidence="10 11" key="1">
    <citation type="submission" date="2018-10" db="EMBL/GenBank/DDBJ databases">
        <title>Phylogenomics of Brevibacillus.</title>
        <authorList>
            <person name="Dunlap C."/>
        </authorList>
    </citation>
    <scope>NUCLEOTIDE SEQUENCE [LARGE SCALE GENOMIC DNA]</scope>
    <source>
        <strain evidence="10 11">JCM 15716</strain>
    </source>
</reference>
<keyword evidence="3" id="KW-0309">Germination</keyword>
<accession>A0A3M8DHB0</accession>
<dbReference type="InterPro" id="IPR057336">
    <property type="entry name" value="GerAC_N"/>
</dbReference>
<protein>
    <submittedName>
        <fullName evidence="10">Ger(X)C family spore germination protein</fullName>
    </submittedName>
</protein>
<proteinExistence type="inferred from homology"/>